<protein>
    <recommendedName>
        <fullName evidence="3">STAS/SEC14 domain-containing protein</fullName>
    </recommendedName>
</protein>
<dbReference type="EMBL" id="ASRX01000008">
    <property type="protein sequence ID" value="EYF07697.1"/>
    <property type="molecule type" value="Genomic_DNA"/>
</dbReference>
<keyword evidence="2" id="KW-1185">Reference proteome</keyword>
<dbReference type="RefSeq" id="WP_052374297.1">
    <property type="nucleotide sequence ID" value="NZ_ASRX01000008.1"/>
</dbReference>
<accession>A0A017TFJ0</accession>
<dbReference type="OrthoDB" id="5514539at2"/>
<dbReference type="Proteomes" id="UP000019678">
    <property type="component" value="Unassembled WGS sequence"/>
</dbReference>
<evidence type="ECO:0008006" key="3">
    <source>
        <dbReference type="Google" id="ProtNLM"/>
    </source>
</evidence>
<dbReference type="AlphaFoldDB" id="A0A017TFJ0"/>
<reference evidence="1 2" key="1">
    <citation type="submission" date="2013-05" db="EMBL/GenBank/DDBJ databases">
        <title>Genome assembly of Chondromyces apiculatus DSM 436.</title>
        <authorList>
            <person name="Sharma G."/>
            <person name="Khatri I."/>
            <person name="Kaur C."/>
            <person name="Mayilraj S."/>
            <person name="Subramanian S."/>
        </authorList>
    </citation>
    <scope>NUCLEOTIDE SEQUENCE [LARGE SCALE GENOMIC DNA]</scope>
    <source>
        <strain evidence="1 2">DSM 436</strain>
    </source>
</reference>
<comment type="caution">
    <text evidence="1">The sequence shown here is derived from an EMBL/GenBank/DDBJ whole genome shotgun (WGS) entry which is preliminary data.</text>
</comment>
<evidence type="ECO:0000313" key="2">
    <source>
        <dbReference type="Proteomes" id="UP000019678"/>
    </source>
</evidence>
<organism evidence="1 2">
    <name type="scientific">Chondromyces apiculatus DSM 436</name>
    <dbReference type="NCBI Taxonomy" id="1192034"/>
    <lineage>
        <taxon>Bacteria</taxon>
        <taxon>Pseudomonadati</taxon>
        <taxon>Myxococcota</taxon>
        <taxon>Polyangia</taxon>
        <taxon>Polyangiales</taxon>
        <taxon>Polyangiaceae</taxon>
        <taxon>Chondromyces</taxon>
    </lineage>
</organism>
<gene>
    <name evidence="1" type="ORF">CAP_8198</name>
</gene>
<evidence type="ECO:0000313" key="1">
    <source>
        <dbReference type="EMBL" id="EYF07697.1"/>
    </source>
</evidence>
<proteinExistence type="predicted"/>
<sequence>MREIYRSDYNVIAVDDERRLVRRTRTALPYPSFAEIGDIMEEMMRALGTLDRARHVQLADVRLGPPRNDAAFEQFIAPFTQQLYRGFRRCAILVKTHAGRLQFTRILNHGGYEHVQVHLDEVTAMAWLLSPSIPPRPPR</sequence>
<name>A0A017TFJ0_9BACT</name>